<keyword evidence="1" id="KW-0805">Transcription regulation</keyword>
<evidence type="ECO:0000256" key="3">
    <source>
        <dbReference type="ARBA" id="ARBA00023163"/>
    </source>
</evidence>
<feature type="domain" description="HTH araC/xylS-type" evidence="5">
    <location>
        <begin position="264"/>
        <end position="362"/>
    </location>
</feature>
<organism evidence="6 7">
    <name type="scientific">Ruegeria marisrubri</name>
    <dbReference type="NCBI Taxonomy" id="1685379"/>
    <lineage>
        <taxon>Bacteria</taxon>
        <taxon>Pseudomonadati</taxon>
        <taxon>Pseudomonadota</taxon>
        <taxon>Alphaproteobacteria</taxon>
        <taxon>Rhodobacterales</taxon>
        <taxon>Roseobacteraceae</taxon>
        <taxon>Ruegeria</taxon>
    </lineage>
</organism>
<feature type="region of interest" description="Disordered" evidence="4">
    <location>
        <begin position="1"/>
        <end position="33"/>
    </location>
</feature>
<dbReference type="SMART" id="SM00342">
    <property type="entry name" value="HTH_ARAC"/>
    <property type="match status" value="1"/>
</dbReference>
<dbReference type="SUPFAM" id="SSF46689">
    <property type="entry name" value="Homeodomain-like"/>
    <property type="match status" value="2"/>
</dbReference>
<dbReference type="Proteomes" id="UP000053791">
    <property type="component" value="Unassembled WGS sequence"/>
</dbReference>
<dbReference type="PANTHER" id="PTHR46796:SF7">
    <property type="entry name" value="ARAC FAMILY TRANSCRIPTIONAL REGULATOR"/>
    <property type="match status" value="1"/>
</dbReference>
<dbReference type="PRINTS" id="PR00032">
    <property type="entry name" value="HTHARAC"/>
</dbReference>
<accession>A0A0X3TM89</accession>
<evidence type="ECO:0000259" key="5">
    <source>
        <dbReference type="PROSITE" id="PS01124"/>
    </source>
</evidence>
<dbReference type="InterPro" id="IPR020449">
    <property type="entry name" value="Tscrpt_reg_AraC-type_HTH"/>
</dbReference>
<reference evidence="6 7" key="1">
    <citation type="submission" date="2015-12" db="EMBL/GenBank/DDBJ databases">
        <authorList>
            <person name="Shamseldin A."/>
            <person name="Moawad H."/>
            <person name="Abd El-Rahim W.M."/>
            <person name="Sadowsky M.J."/>
        </authorList>
    </citation>
    <scope>NUCLEOTIDE SEQUENCE [LARGE SCALE GENOMIC DNA]</scope>
    <source>
        <strain evidence="6 7">ZGT118</strain>
    </source>
</reference>
<proteinExistence type="predicted"/>
<gene>
    <name evidence="6" type="ORF">AVO45_10360</name>
</gene>
<evidence type="ECO:0000256" key="1">
    <source>
        <dbReference type="ARBA" id="ARBA00023015"/>
    </source>
</evidence>
<feature type="compositionally biased region" description="Polar residues" evidence="4">
    <location>
        <begin position="7"/>
        <end position="20"/>
    </location>
</feature>
<evidence type="ECO:0000256" key="2">
    <source>
        <dbReference type="ARBA" id="ARBA00023125"/>
    </source>
</evidence>
<dbReference type="InterPro" id="IPR050204">
    <property type="entry name" value="AraC_XylS_family_regulators"/>
</dbReference>
<dbReference type="STRING" id="1685379.AVO45_10360"/>
<keyword evidence="3" id="KW-0804">Transcription</keyword>
<comment type="caution">
    <text evidence="6">The sequence shown here is derived from an EMBL/GenBank/DDBJ whole genome shotgun (WGS) entry which is preliminary data.</text>
</comment>
<evidence type="ECO:0000256" key="4">
    <source>
        <dbReference type="SAM" id="MobiDB-lite"/>
    </source>
</evidence>
<dbReference type="Pfam" id="PF12852">
    <property type="entry name" value="Cupin_6"/>
    <property type="match status" value="1"/>
</dbReference>
<name>A0A0X3TM89_9RHOB</name>
<evidence type="ECO:0000313" key="6">
    <source>
        <dbReference type="EMBL" id="KUJ76887.1"/>
    </source>
</evidence>
<dbReference type="PROSITE" id="PS00041">
    <property type="entry name" value="HTH_ARAC_FAMILY_1"/>
    <property type="match status" value="1"/>
</dbReference>
<evidence type="ECO:0000313" key="7">
    <source>
        <dbReference type="Proteomes" id="UP000053791"/>
    </source>
</evidence>
<dbReference type="InterPro" id="IPR018060">
    <property type="entry name" value="HTH_AraC"/>
</dbReference>
<dbReference type="Gene3D" id="1.10.10.60">
    <property type="entry name" value="Homeodomain-like"/>
    <property type="match status" value="2"/>
</dbReference>
<dbReference type="InterPro" id="IPR018062">
    <property type="entry name" value="HTH_AraC-typ_CS"/>
</dbReference>
<dbReference type="InterPro" id="IPR009057">
    <property type="entry name" value="Homeodomain-like_sf"/>
</dbReference>
<dbReference type="Pfam" id="PF12833">
    <property type="entry name" value="HTH_18"/>
    <property type="match status" value="1"/>
</dbReference>
<protein>
    <recommendedName>
        <fullName evidence="5">HTH araC/xylS-type domain-containing protein</fullName>
    </recommendedName>
</protein>
<dbReference type="AlphaFoldDB" id="A0A0X3TM89"/>
<sequence length="367" mass="39892">MVRTHDQTSLSHAGSSTVQHQPPPGAQGTADMPVLCQDSATDPLSDVLRMVKLTGAVFHLVEATFPWGVDVPRARDYSSIILPRAQHVISYHIILKGSGWAGIPGGASTSFEAGDILVLAHGDPYSLLSTPGQTPEYDRAATIGFFREWMAGKLSFVTREGGGGAGGAEYMCGFLGCDLRPFNPVLSTLPPLLRVRRSGRDRRGLLDRLIDLTLADARLPRMGGEAIRLRLSELIFVEVIRLYLDSLPAHDTGWLSGLRDPAIGRVLTLIHDRPADPWTLALLAEEAGMSRSAMVARFTHLIGHSPMQYLTLWRMQIAARLLADSSMKVASVACEIGYKSEAAFSRMFKKAVGVSPAHWRKMTIAGV</sequence>
<keyword evidence="7" id="KW-1185">Reference proteome</keyword>
<dbReference type="EMBL" id="LQBQ01000034">
    <property type="protein sequence ID" value="KUJ76887.1"/>
    <property type="molecule type" value="Genomic_DNA"/>
</dbReference>
<dbReference type="PROSITE" id="PS01124">
    <property type="entry name" value="HTH_ARAC_FAMILY_2"/>
    <property type="match status" value="1"/>
</dbReference>
<dbReference type="GO" id="GO:0003700">
    <property type="term" value="F:DNA-binding transcription factor activity"/>
    <property type="evidence" value="ECO:0007669"/>
    <property type="project" value="InterPro"/>
</dbReference>
<keyword evidence="2" id="KW-0238">DNA-binding</keyword>
<dbReference type="OrthoDB" id="9783876at2"/>
<dbReference type="GO" id="GO:0043565">
    <property type="term" value="F:sequence-specific DNA binding"/>
    <property type="evidence" value="ECO:0007669"/>
    <property type="project" value="InterPro"/>
</dbReference>
<dbReference type="PANTHER" id="PTHR46796">
    <property type="entry name" value="HTH-TYPE TRANSCRIPTIONAL ACTIVATOR RHAS-RELATED"/>
    <property type="match status" value="1"/>
</dbReference>
<dbReference type="InterPro" id="IPR032783">
    <property type="entry name" value="AraC_lig"/>
</dbReference>